<comment type="caution">
    <text evidence="1">The sequence shown here is derived from an EMBL/GenBank/DDBJ whole genome shotgun (WGS) entry which is preliminary data.</text>
</comment>
<accession>A0A2V3XWH2</accession>
<evidence type="ECO:0000313" key="2">
    <source>
        <dbReference type="Proteomes" id="UP000248057"/>
    </source>
</evidence>
<organism evidence="1 2">
    <name type="scientific">Hungatella effluvii</name>
    <dbReference type="NCBI Taxonomy" id="1096246"/>
    <lineage>
        <taxon>Bacteria</taxon>
        <taxon>Bacillati</taxon>
        <taxon>Bacillota</taxon>
        <taxon>Clostridia</taxon>
        <taxon>Lachnospirales</taxon>
        <taxon>Lachnospiraceae</taxon>
        <taxon>Hungatella</taxon>
    </lineage>
</organism>
<protein>
    <submittedName>
        <fullName evidence="1">Uncharacterized protein</fullName>
    </submittedName>
</protein>
<dbReference type="RefSeq" id="WP_167437773.1">
    <property type="nucleotide sequence ID" value="NZ_QJKD01000036.1"/>
</dbReference>
<dbReference type="EMBL" id="QJKD01000036">
    <property type="protein sequence ID" value="PXX42790.1"/>
    <property type="molecule type" value="Genomic_DNA"/>
</dbReference>
<proteinExistence type="predicted"/>
<gene>
    <name evidence="1" type="ORF">DFR60_1362</name>
</gene>
<dbReference type="AlphaFoldDB" id="A0A2V3XWH2"/>
<dbReference type="GeneID" id="86065255"/>
<name>A0A2V3XWH2_9FIRM</name>
<dbReference type="Proteomes" id="UP000248057">
    <property type="component" value="Unassembled WGS sequence"/>
</dbReference>
<reference evidence="1 2" key="1">
    <citation type="submission" date="2018-05" db="EMBL/GenBank/DDBJ databases">
        <title>Genomic Encyclopedia of Type Strains, Phase IV (KMG-IV): sequencing the most valuable type-strain genomes for metagenomic binning, comparative biology and taxonomic classification.</title>
        <authorList>
            <person name="Goeker M."/>
        </authorList>
    </citation>
    <scope>NUCLEOTIDE SEQUENCE [LARGE SCALE GENOMIC DNA]</scope>
    <source>
        <strain evidence="1 2">DSM 24995</strain>
    </source>
</reference>
<evidence type="ECO:0000313" key="1">
    <source>
        <dbReference type="EMBL" id="PXX42790.1"/>
    </source>
</evidence>
<sequence>MMNCTGCKSRKKQKDSICEICKALKKMWELELFQEEWRSQIKLEDNNKTAVRRTV</sequence>
<keyword evidence="2" id="KW-1185">Reference proteome</keyword>